<organism evidence="2 3">
    <name type="scientific">Allacma fusca</name>
    <dbReference type="NCBI Taxonomy" id="39272"/>
    <lineage>
        <taxon>Eukaryota</taxon>
        <taxon>Metazoa</taxon>
        <taxon>Ecdysozoa</taxon>
        <taxon>Arthropoda</taxon>
        <taxon>Hexapoda</taxon>
        <taxon>Collembola</taxon>
        <taxon>Symphypleona</taxon>
        <taxon>Sminthuridae</taxon>
        <taxon>Allacma</taxon>
    </lineage>
</organism>
<dbReference type="Pfam" id="PF18701">
    <property type="entry name" value="DUF5641"/>
    <property type="match status" value="1"/>
</dbReference>
<proteinExistence type="predicted"/>
<dbReference type="InterPro" id="IPR040676">
    <property type="entry name" value="DUF5641"/>
</dbReference>
<sequence length="160" mass="18485">MTLMAEAELIINSRPLTHVSIDHNDDEALTPNHFLIGTSGGYQPMGNFEYSNLDLKSRWRMAQHLADLFWKRWIKEYLPCLTRRTKWLDPARPIRVGDIVIIADERLPRNCWPKGIVTRTILGKDEKCRVADVRTKLGTFRRPVSRLCVLDVQPFVSDVA</sequence>
<accession>A0A8J2LJ43</accession>
<dbReference type="PANTHER" id="PTHR47331">
    <property type="entry name" value="PHD-TYPE DOMAIN-CONTAINING PROTEIN"/>
    <property type="match status" value="1"/>
</dbReference>
<dbReference type="AlphaFoldDB" id="A0A8J2LJ43"/>
<comment type="caution">
    <text evidence="2">The sequence shown here is derived from an EMBL/GenBank/DDBJ whole genome shotgun (WGS) entry which is preliminary data.</text>
</comment>
<feature type="domain" description="DUF5641" evidence="1">
    <location>
        <begin position="57"/>
        <end position="150"/>
    </location>
</feature>
<dbReference type="EMBL" id="CAJVCH010531416">
    <property type="protein sequence ID" value="CAG7824014.1"/>
    <property type="molecule type" value="Genomic_DNA"/>
</dbReference>
<dbReference type="PANTHER" id="PTHR47331:SF1">
    <property type="entry name" value="GAG-LIKE PROTEIN"/>
    <property type="match status" value="1"/>
</dbReference>
<dbReference type="OrthoDB" id="10049357at2759"/>
<name>A0A8J2LJ43_9HEXA</name>
<reference evidence="2" key="1">
    <citation type="submission" date="2021-06" db="EMBL/GenBank/DDBJ databases">
        <authorList>
            <person name="Hodson N. C."/>
            <person name="Mongue J. A."/>
            <person name="Jaron S. K."/>
        </authorList>
    </citation>
    <scope>NUCLEOTIDE SEQUENCE</scope>
</reference>
<evidence type="ECO:0000313" key="3">
    <source>
        <dbReference type="Proteomes" id="UP000708208"/>
    </source>
</evidence>
<gene>
    <name evidence="2" type="ORF">AFUS01_LOCUS34197</name>
</gene>
<evidence type="ECO:0000313" key="2">
    <source>
        <dbReference type="EMBL" id="CAG7824014.1"/>
    </source>
</evidence>
<evidence type="ECO:0000259" key="1">
    <source>
        <dbReference type="Pfam" id="PF18701"/>
    </source>
</evidence>
<dbReference type="Proteomes" id="UP000708208">
    <property type="component" value="Unassembled WGS sequence"/>
</dbReference>
<keyword evidence="3" id="KW-1185">Reference proteome</keyword>
<protein>
    <recommendedName>
        <fullName evidence="1">DUF5641 domain-containing protein</fullName>
    </recommendedName>
</protein>